<feature type="compositionally biased region" description="Low complexity" evidence="10">
    <location>
        <begin position="168"/>
        <end position="182"/>
    </location>
</feature>
<dbReference type="GO" id="GO:0001725">
    <property type="term" value="C:stress fiber"/>
    <property type="evidence" value="ECO:0007669"/>
    <property type="project" value="TreeGrafter"/>
</dbReference>
<reference evidence="13" key="1">
    <citation type="submission" date="2025-08" db="UniProtKB">
        <authorList>
            <consortium name="Ensembl"/>
        </authorList>
    </citation>
    <scope>IDENTIFICATION</scope>
</reference>
<dbReference type="InterPro" id="IPR036034">
    <property type="entry name" value="PDZ_sf"/>
</dbReference>
<dbReference type="GO" id="GO:0030036">
    <property type="term" value="P:actin cytoskeleton organization"/>
    <property type="evidence" value="ECO:0007669"/>
    <property type="project" value="TreeGrafter"/>
</dbReference>
<dbReference type="Gene3D" id="2.30.42.10">
    <property type="match status" value="1"/>
</dbReference>
<evidence type="ECO:0000259" key="11">
    <source>
        <dbReference type="PROSITE" id="PS50023"/>
    </source>
</evidence>
<dbReference type="GO" id="GO:0051371">
    <property type="term" value="F:muscle alpha-actinin binding"/>
    <property type="evidence" value="ECO:0007669"/>
    <property type="project" value="TreeGrafter"/>
</dbReference>
<keyword evidence="2" id="KW-0963">Cytoplasm</keyword>
<dbReference type="GO" id="GO:0007507">
    <property type="term" value="P:heart development"/>
    <property type="evidence" value="ECO:0007669"/>
    <property type="project" value="TreeGrafter"/>
</dbReference>
<evidence type="ECO:0000256" key="10">
    <source>
        <dbReference type="SAM" id="MobiDB-lite"/>
    </source>
</evidence>
<dbReference type="GO" id="GO:0030018">
    <property type="term" value="C:Z disc"/>
    <property type="evidence" value="ECO:0007669"/>
    <property type="project" value="TreeGrafter"/>
</dbReference>
<dbReference type="PROSITE" id="PS50023">
    <property type="entry name" value="LIM_DOMAIN_2"/>
    <property type="match status" value="3"/>
</dbReference>
<feature type="compositionally biased region" description="Polar residues" evidence="10">
    <location>
        <begin position="198"/>
        <end position="216"/>
    </location>
</feature>
<dbReference type="FunFam" id="2.30.42.10:FF:000019">
    <property type="entry name" value="LIM domain binding 3 isoform 1"/>
    <property type="match status" value="1"/>
</dbReference>
<dbReference type="Pfam" id="PF00412">
    <property type="entry name" value="LIM"/>
    <property type="match status" value="3"/>
</dbReference>
<dbReference type="GeneTree" id="ENSGT00940000159626"/>
<dbReference type="Ensembl" id="ENSDLAT00005041180.2">
    <property type="protein sequence ID" value="ENSDLAP00005038561.1"/>
    <property type="gene ID" value="ENSDLAG00005017181.2"/>
</dbReference>
<dbReference type="GO" id="GO:0046872">
    <property type="term" value="F:metal ion binding"/>
    <property type="evidence" value="ECO:0007669"/>
    <property type="project" value="UniProtKB-KW"/>
</dbReference>
<evidence type="ECO:0000256" key="4">
    <source>
        <dbReference type="ARBA" id="ARBA00022737"/>
    </source>
</evidence>
<keyword evidence="5 9" id="KW-0862">Zinc</keyword>
<dbReference type="FunFam" id="2.10.110.10:FF:000014">
    <property type="entry name" value="PDZ and LIM domain protein 5"/>
    <property type="match status" value="1"/>
</dbReference>
<dbReference type="Gene3D" id="2.10.110.10">
    <property type="entry name" value="Cysteine Rich Protein"/>
    <property type="match status" value="3"/>
</dbReference>
<feature type="region of interest" description="Disordered" evidence="10">
    <location>
        <begin position="115"/>
        <end position="216"/>
    </location>
</feature>
<dbReference type="SMART" id="SM00228">
    <property type="entry name" value="PDZ"/>
    <property type="match status" value="1"/>
</dbReference>
<dbReference type="GO" id="GO:0005912">
    <property type="term" value="C:adherens junction"/>
    <property type="evidence" value="ECO:0007669"/>
    <property type="project" value="TreeGrafter"/>
</dbReference>
<dbReference type="SUPFAM" id="SSF50156">
    <property type="entry name" value="PDZ domain-like"/>
    <property type="match status" value="1"/>
</dbReference>
<sequence>MNVYSVTLSGPAPWGFRLQGGKDFSMPLTVSRLTPGGKAAQAGVGVGDWVVSIDDANAEDMTHVEAQNKIRAATDSLTLTLSKAFKAGGDQKDSLAPASVQPKYSFAPSTTINKMARPFTPGGGSANSGPAIKPVAYSPKLNTPRSQGRASMHISGKKQDTQNCSKTAAAAAGSSGPSSRPPWVTDPNFADRFRPDKTSTVVTQHQQPAEPTPMQNRSSILQAAQQAPEDSGRTPLCGACNKIIRGRYLVALGRSWHPEEFTCSQCKAVLDEGGFFEERGSVYCTKCHDNRYAPNCAKCKKKITGEIMHALKMTYHVQCFKCAACKTAIRNQAFYMEEGEPYCEKDYEKMFGTKCHGCDFKIDAGDRFLEALGYSWHDTCFVCALCQINLEGKTFYSKKDKPLCKGHAFAPV</sequence>
<organism evidence="13 14">
    <name type="scientific">Dicentrarchus labrax</name>
    <name type="common">European seabass</name>
    <name type="synonym">Morone labrax</name>
    <dbReference type="NCBI Taxonomy" id="13489"/>
    <lineage>
        <taxon>Eukaryota</taxon>
        <taxon>Metazoa</taxon>
        <taxon>Chordata</taxon>
        <taxon>Craniata</taxon>
        <taxon>Vertebrata</taxon>
        <taxon>Euteleostomi</taxon>
        <taxon>Actinopterygii</taxon>
        <taxon>Neopterygii</taxon>
        <taxon>Teleostei</taxon>
        <taxon>Neoteleostei</taxon>
        <taxon>Acanthomorphata</taxon>
        <taxon>Eupercaria</taxon>
        <taxon>Moronidae</taxon>
        <taxon>Dicentrarchus</taxon>
    </lineage>
</organism>
<dbReference type="AlphaFoldDB" id="A0A8C4H8C5"/>
<evidence type="ECO:0000256" key="2">
    <source>
        <dbReference type="ARBA" id="ARBA00022490"/>
    </source>
</evidence>
<evidence type="ECO:0000259" key="12">
    <source>
        <dbReference type="PROSITE" id="PS50106"/>
    </source>
</evidence>
<dbReference type="FunFam" id="2.10.110.10:FF:000020">
    <property type="entry name" value="PDZ and LIM domain protein 5"/>
    <property type="match status" value="1"/>
</dbReference>
<dbReference type="InterPro" id="IPR001478">
    <property type="entry name" value="PDZ"/>
</dbReference>
<dbReference type="InterPro" id="IPR001781">
    <property type="entry name" value="Znf_LIM"/>
</dbReference>
<dbReference type="PROSITE" id="PS00478">
    <property type="entry name" value="LIM_DOMAIN_1"/>
    <property type="match status" value="1"/>
</dbReference>
<evidence type="ECO:0000313" key="14">
    <source>
        <dbReference type="Proteomes" id="UP000694389"/>
    </source>
</evidence>
<keyword evidence="6 9" id="KW-0440">LIM domain</keyword>
<evidence type="ECO:0000256" key="7">
    <source>
        <dbReference type="ARBA" id="ARBA00023212"/>
    </source>
</evidence>
<feature type="domain" description="LIM zinc-binding" evidence="11">
    <location>
        <begin position="354"/>
        <end position="412"/>
    </location>
</feature>
<dbReference type="GO" id="GO:0031941">
    <property type="term" value="C:filamentous actin"/>
    <property type="evidence" value="ECO:0007669"/>
    <property type="project" value="TreeGrafter"/>
</dbReference>
<evidence type="ECO:0000256" key="8">
    <source>
        <dbReference type="ARBA" id="ARBA00039368"/>
    </source>
</evidence>
<dbReference type="SUPFAM" id="SSF57716">
    <property type="entry name" value="Glucocorticoid receptor-like (DNA-binding domain)"/>
    <property type="match status" value="4"/>
</dbReference>
<feature type="compositionally biased region" description="Polar residues" evidence="10">
    <location>
        <begin position="140"/>
        <end position="149"/>
    </location>
</feature>
<feature type="domain" description="LIM zinc-binding" evidence="11">
    <location>
        <begin position="235"/>
        <end position="293"/>
    </location>
</feature>
<dbReference type="GO" id="GO:0061061">
    <property type="term" value="P:muscle structure development"/>
    <property type="evidence" value="ECO:0007669"/>
    <property type="project" value="TreeGrafter"/>
</dbReference>
<protein>
    <recommendedName>
        <fullName evidence="8">PDZ and LIM domain protein 7</fullName>
    </recommendedName>
</protein>
<accession>A0A8C4H8C5</accession>
<name>A0A8C4H8C5_DICLA</name>
<evidence type="ECO:0000313" key="13">
    <source>
        <dbReference type="Ensembl" id="ENSDLAP00005038561.1"/>
    </source>
</evidence>
<keyword evidence="7" id="KW-0206">Cytoskeleton</keyword>
<evidence type="ECO:0000256" key="3">
    <source>
        <dbReference type="ARBA" id="ARBA00022723"/>
    </source>
</evidence>
<dbReference type="InterPro" id="IPR050604">
    <property type="entry name" value="PDZ-LIM_domain"/>
</dbReference>
<evidence type="ECO:0000256" key="5">
    <source>
        <dbReference type="ARBA" id="ARBA00022833"/>
    </source>
</evidence>
<keyword evidence="14" id="KW-1185">Reference proteome</keyword>
<dbReference type="PANTHER" id="PTHR24214:SF0">
    <property type="entry name" value="PDZ AND LIM DOMAIN PROTEIN 7"/>
    <property type="match status" value="1"/>
</dbReference>
<dbReference type="PANTHER" id="PTHR24214">
    <property type="entry name" value="PDZ AND LIM DOMAIN PROTEIN ZASP"/>
    <property type="match status" value="1"/>
</dbReference>
<comment type="subcellular location">
    <subcellularLocation>
        <location evidence="1">Cytoplasm</location>
        <location evidence="1">Cytoskeleton</location>
    </subcellularLocation>
</comment>
<dbReference type="FunFam" id="2.10.110.10:FF:000010">
    <property type="entry name" value="PDZ and LIM domain protein 5"/>
    <property type="match status" value="1"/>
</dbReference>
<dbReference type="GO" id="GO:0003779">
    <property type="term" value="F:actin binding"/>
    <property type="evidence" value="ECO:0007669"/>
    <property type="project" value="TreeGrafter"/>
</dbReference>
<dbReference type="CDD" id="cd06753">
    <property type="entry name" value="PDZ_PDLIM-like"/>
    <property type="match status" value="1"/>
</dbReference>
<evidence type="ECO:0000256" key="6">
    <source>
        <dbReference type="ARBA" id="ARBA00023038"/>
    </source>
</evidence>
<proteinExistence type="predicted"/>
<dbReference type="SMART" id="SM00132">
    <property type="entry name" value="LIM"/>
    <property type="match status" value="3"/>
</dbReference>
<dbReference type="Pfam" id="PF00595">
    <property type="entry name" value="PDZ"/>
    <property type="match status" value="1"/>
</dbReference>
<reference evidence="13" key="2">
    <citation type="submission" date="2025-09" db="UniProtKB">
        <authorList>
            <consortium name="Ensembl"/>
        </authorList>
    </citation>
    <scope>IDENTIFICATION</scope>
</reference>
<evidence type="ECO:0000256" key="1">
    <source>
        <dbReference type="ARBA" id="ARBA00004245"/>
    </source>
</evidence>
<evidence type="ECO:0000256" key="9">
    <source>
        <dbReference type="PROSITE-ProRule" id="PRU00125"/>
    </source>
</evidence>
<keyword evidence="3 9" id="KW-0479">Metal-binding</keyword>
<dbReference type="Proteomes" id="UP000694389">
    <property type="component" value="Unassembled WGS sequence"/>
</dbReference>
<feature type="domain" description="PDZ" evidence="12">
    <location>
        <begin position="9"/>
        <end position="85"/>
    </location>
</feature>
<dbReference type="CDD" id="cd09458">
    <property type="entry name" value="LIM3_Enigma"/>
    <property type="match status" value="1"/>
</dbReference>
<feature type="domain" description="LIM zinc-binding" evidence="11">
    <location>
        <begin position="294"/>
        <end position="353"/>
    </location>
</feature>
<keyword evidence="4" id="KW-0677">Repeat</keyword>
<dbReference type="PROSITE" id="PS50106">
    <property type="entry name" value="PDZ"/>
    <property type="match status" value="1"/>
</dbReference>